<comment type="caution">
    <text evidence="3">The sequence shown here is derived from an EMBL/GenBank/DDBJ whole genome shotgun (WGS) entry which is preliminary data.</text>
</comment>
<gene>
    <name evidence="3" type="ORF">TM35_000131140</name>
</gene>
<dbReference type="PANTHER" id="PTHR31121:SF6">
    <property type="entry name" value="ALPHA-1,2 MANNOSYLTRANSFERASE KTR1"/>
    <property type="match status" value="1"/>
</dbReference>
<dbReference type="RefSeq" id="XP_028883176.1">
    <property type="nucleotide sequence ID" value="XM_029025330.1"/>
</dbReference>
<reference evidence="3 4" key="1">
    <citation type="submission" date="2017-03" db="EMBL/GenBank/DDBJ databases">
        <title>An alternative strategy for trypanosome survival in the mammalian bloodstream revealed through genome and transcriptome analysis of the ubiquitous bovine parasite Trypanosoma (Megatrypanum) theileri.</title>
        <authorList>
            <person name="Kelly S."/>
            <person name="Ivens A."/>
            <person name="Mott A."/>
            <person name="O'Neill E."/>
            <person name="Emms D."/>
            <person name="Macleod O."/>
            <person name="Voorheis P."/>
            <person name="Matthews J."/>
            <person name="Matthews K."/>
            <person name="Carrington M."/>
        </authorList>
    </citation>
    <scope>NUCLEOTIDE SEQUENCE [LARGE SCALE GENOMIC DNA]</scope>
    <source>
        <strain evidence="3">Edinburgh</strain>
    </source>
</reference>
<comment type="similarity">
    <text evidence="1">Belongs to the glycosyltransferase 15 family.</text>
</comment>
<dbReference type="GO" id="GO:0016020">
    <property type="term" value="C:membrane"/>
    <property type="evidence" value="ECO:0007669"/>
    <property type="project" value="InterPro"/>
</dbReference>
<dbReference type="GO" id="GO:0005794">
    <property type="term" value="C:Golgi apparatus"/>
    <property type="evidence" value="ECO:0007669"/>
    <property type="project" value="TreeGrafter"/>
</dbReference>
<keyword evidence="2 3" id="KW-0808">Transferase</keyword>
<protein>
    <submittedName>
        <fullName evidence="3">Alpha-1,2-mannosyltransferase</fullName>
    </submittedName>
</protein>
<evidence type="ECO:0000256" key="2">
    <source>
        <dbReference type="ARBA" id="ARBA00022679"/>
    </source>
</evidence>
<dbReference type="EMBL" id="NBCO01000013">
    <property type="protein sequence ID" value="ORC89110.1"/>
    <property type="molecule type" value="Genomic_DNA"/>
</dbReference>
<accession>A0A1X0NY70</accession>
<dbReference type="OrthoDB" id="439943at2759"/>
<dbReference type="GO" id="GO:0000032">
    <property type="term" value="P:cell wall mannoprotein biosynthetic process"/>
    <property type="evidence" value="ECO:0007669"/>
    <property type="project" value="TreeGrafter"/>
</dbReference>
<keyword evidence="3" id="KW-0328">Glycosyltransferase</keyword>
<evidence type="ECO:0000256" key="1">
    <source>
        <dbReference type="ARBA" id="ARBA00007677"/>
    </source>
</evidence>
<dbReference type="PANTHER" id="PTHR31121">
    <property type="entry name" value="ALPHA-1,2 MANNOSYLTRANSFERASE KTR1"/>
    <property type="match status" value="1"/>
</dbReference>
<name>A0A1X0NY70_9TRYP</name>
<proteinExistence type="inferred from homology"/>
<dbReference type="Proteomes" id="UP000192257">
    <property type="component" value="Unassembled WGS sequence"/>
</dbReference>
<sequence>MSKKELVERKHDFSSGPATQRVSFVEAVCTAALRCNNMRTEVNGVILFLAGKKEPLFYEKTLPLLDMNFLAYYPYPVHVFHEDMSLGTQEEIRDVLPSARSVTFEDVSQFWRTLPHGVSEEQLNEWMNTPEQLRYHKRGYRIMCRFWAGLVWQLPSLDSYEYYWRLDTDSFLTKTVPCDVFRLMHRRQCSYGYRLITLDSVNVVKDLWPTFEKWAVTALSTNELESVTRFALRDNTTEYTRMMYYNNFELGTIALKRHPLYTSMFRFLDENEPLGILRYRWGDAPIHTLGVEAVMLREGWRKCHFDRNFAGYKHGK</sequence>
<dbReference type="SUPFAM" id="SSF53448">
    <property type="entry name" value="Nucleotide-diphospho-sugar transferases"/>
    <property type="match status" value="1"/>
</dbReference>
<dbReference type="GO" id="GO:0006487">
    <property type="term" value="P:protein N-linked glycosylation"/>
    <property type="evidence" value="ECO:0007669"/>
    <property type="project" value="TreeGrafter"/>
</dbReference>
<dbReference type="AlphaFoldDB" id="A0A1X0NY70"/>
<evidence type="ECO:0000313" key="4">
    <source>
        <dbReference type="Proteomes" id="UP000192257"/>
    </source>
</evidence>
<keyword evidence="4" id="KW-1185">Reference proteome</keyword>
<dbReference type="Pfam" id="PF01793">
    <property type="entry name" value="Glyco_transf_15"/>
    <property type="match status" value="1"/>
</dbReference>
<dbReference type="GeneID" id="39985110"/>
<dbReference type="InterPro" id="IPR029044">
    <property type="entry name" value="Nucleotide-diphossugar_trans"/>
</dbReference>
<organism evidence="3 4">
    <name type="scientific">Trypanosoma theileri</name>
    <dbReference type="NCBI Taxonomy" id="67003"/>
    <lineage>
        <taxon>Eukaryota</taxon>
        <taxon>Discoba</taxon>
        <taxon>Euglenozoa</taxon>
        <taxon>Kinetoplastea</taxon>
        <taxon>Metakinetoplastina</taxon>
        <taxon>Trypanosomatida</taxon>
        <taxon>Trypanosomatidae</taxon>
        <taxon>Trypanosoma</taxon>
    </lineage>
</organism>
<evidence type="ECO:0000313" key="3">
    <source>
        <dbReference type="EMBL" id="ORC89110.1"/>
    </source>
</evidence>
<dbReference type="InterPro" id="IPR002685">
    <property type="entry name" value="Glyco_trans_15"/>
</dbReference>
<dbReference type="GO" id="GO:0000026">
    <property type="term" value="F:alpha-1,2-mannosyltransferase activity"/>
    <property type="evidence" value="ECO:0007669"/>
    <property type="project" value="TreeGrafter"/>
</dbReference>
<dbReference type="VEuPathDB" id="TriTrypDB:TM35_000131140"/>
<dbReference type="Gene3D" id="3.90.550.10">
    <property type="entry name" value="Spore Coat Polysaccharide Biosynthesis Protein SpsA, Chain A"/>
    <property type="match status" value="1"/>
</dbReference>